<sequence>MSLEEAKAMGAFASALALFQQQVVAPKENGHVSYKSTKYDYVMLKDLIKAINEGIKGTGLAWLQDTKTNAGIVSVRTIVFHKDGYQFESSWTEIKTSGKAQDVGSAMTYARRYSLSTTFGVNSETDDDGQSANDGAPQFEQANHNQQKLLTNLFNEMAKTTGKPAKDVQKGYLGLTTIGALRHDMANSLIKLITEQLEKLTVKAGDKA</sequence>
<dbReference type="Pfam" id="PF04404">
    <property type="entry name" value="ERF"/>
    <property type="match status" value="1"/>
</dbReference>
<gene>
    <name evidence="1" type="ORF">S101258_01423</name>
</gene>
<accession>A0A2S3U751</accession>
<dbReference type="EMBL" id="NKCZ01000096">
    <property type="protein sequence ID" value="POD85215.1"/>
    <property type="molecule type" value="Genomic_DNA"/>
</dbReference>
<reference evidence="1 2" key="1">
    <citation type="submission" date="2017-06" db="EMBL/GenBank/DDBJ databases">
        <title>Genome sequence of Lactobacillus plantarum subsp. plantarum strain SRCM101258.</title>
        <authorList>
            <person name="Cho S.H."/>
        </authorList>
    </citation>
    <scope>NUCLEOTIDE SEQUENCE [LARGE SCALE GENOMIC DNA]</scope>
    <source>
        <strain evidence="1 2">SRCM101258</strain>
    </source>
</reference>
<organism evidence="1 2">
    <name type="scientific">Lactiplantibacillus plantarum subsp. plantarum</name>
    <dbReference type="NCBI Taxonomy" id="337330"/>
    <lineage>
        <taxon>Bacteria</taxon>
        <taxon>Bacillati</taxon>
        <taxon>Bacillota</taxon>
        <taxon>Bacilli</taxon>
        <taxon>Lactobacillales</taxon>
        <taxon>Lactobacillaceae</taxon>
        <taxon>Lactiplantibacillus</taxon>
    </lineage>
</organism>
<dbReference type="AlphaFoldDB" id="A0A2S3U751"/>
<dbReference type="InterPro" id="IPR007499">
    <property type="entry name" value="ERF_bacteria_virus"/>
</dbReference>
<comment type="caution">
    <text evidence="1">The sequence shown here is derived from an EMBL/GenBank/DDBJ whole genome shotgun (WGS) entry which is preliminary data.</text>
</comment>
<proteinExistence type="predicted"/>
<dbReference type="RefSeq" id="WP_056953065.1">
    <property type="nucleotide sequence ID" value="NZ_CP187568.1"/>
</dbReference>
<evidence type="ECO:0000313" key="1">
    <source>
        <dbReference type="EMBL" id="POD85215.1"/>
    </source>
</evidence>
<evidence type="ECO:0000313" key="2">
    <source>
        <dbReference type="Proteomes" id="UP000236990"/>
    </source>
</evidence>
<protein>
    <submittedName>
        <fullName evidence="1">Uncharacterized protein</fullName>
    </submittedName>
</protein>
<dbReference type="Proteomes" id="UP000236990">
    <property type="component" value="Unassembled WGS sequence"/>
</dbReference>
<name>A0A2S3U751_LACPN</name>